<name>A0A382KP43_9ZZZZ</name>
<dbReference type="InterPro" id="IPR000092">
    <property type="entry name" value="Polyprenyl_synt"/>
</dbReference>
<sequence length="212" mass="24037">IHDDLPCMDNDFLRRGKLSAHKKFGESTAILAGNSLLTIAFEILSQNNFKQDEKTKTKLINLISKCSGHSGIAGGQYLDLRFERKKIPLKKIIEMQIKKTGKLFSFCCMSPVIISKKFNYLKKFDKIGSDIGLLFQITDDLIDYAGSTKKAGKKTKKDFKKSKATLISLLGYKNTIKYSNKLKLNIFKRLKIFGNKANDLKSTIDCILERNK</sequence>
<dbReference type="PROSITE" id="PS00444">
    <property type="entry name" value="POLYPRENYL_SYNTHASE_2"/>
    <property type="match status" value="1"/>
</dbReference>
<dbReference type="InterPro" id="IPR033749">
    <property type="entry name" value="Polyprenyl_synt_CS"/>
</dbReference>
<feature type="non-terminal residue" evidence="6">
    <location>
        <position position="1"/>
    </location>
</feature>
<dbReference type="InterPro" id="IPR008949">
    <property type="entry name" value="Isoprenoid_synthase_dom_sf"/>
</dbReference>
<gene>
    <name evidence="6" type="ORF">METZ01_LOCUS277541</name>
</gene>
<evidence type="ECO:0000256" key="1">
    <source>
        <dbReference type="ARBA" id="ARBA00001946"/>
    </source>
</evidence>
<dbReference type="PANTHER" id="PTHR43281:SF1">
    <property type="entry name" value="FARNESYL DIPHOSPHATE SYNTHASE"/>
    <property type="match status" value="1"/>
</dbReference>
<dbReference type="PANTHER" id="PTHR43281">
    <property type="entry name" value="FARNESYL DIPHOSPHATE SYNTHASE"/>
    <property type="match status" value="1"/>
</dbReference>
<reference evidence="6" key="1">
    <citation type="submission" date="2018-05" db="EMBL/GenBank/DDBJ databases">
        <authorList>
            <person name="Lanie J.A."/>
            <person name="Ng W.-L."/>
            <person name="Kazmierczak K.M."/>
            <person name="Andrzejewski T.M."/>
            <person name="Davidsen T.M."/>
            <person name="Wayne K.J."/>
            <person name="Tettelin H."/>
            <person name="Glass J.I."/>
            <person name="Rusch D."/>
            <person name="Podicherti R."/>
            <person name="Tsui H.-C.T."/>
            <person name="Winkler M.E."/>
        </authorList>
    </citation>
    <scope>NUCLEOTIDE SEQUENCE</scope>
</reference>
<keyword evidence="3" id="KW-0479">Metal-binding</keyword>
<evidence type="ECO:0000256" key="3">
    <source>
        <dbReference type="ARBA" id="ARBA00022723"/>
    </source>
</evidence>
<dbReference type="SUPFAM" id="SSF48576">
    <property type="entry name" value="Terpenoid synthases"/>
    <property type="match status" value="1"/>
</dbReference>
<dbReference type="Pfam" id="PF00348">
    <property type="entry name" value="polyprenyl_synt"/>
    <property type="match status" value="1"/>
</dbReference>
<protein>
    <submittedName>
        <fullName evidence="6">Uncharacterized protein</fullName>
    </submittedName>
</protein>
<dbReference type="EMBL" id="UINC01081129">
    <property type="protein sequence ID" value="SVC24687.1"/>
    <property type="molecule type" value="Genomic_DNA"/>
</dbReference>
<evidence type="ECO:0000256" key="4">
    <source>
        <dbReference type="ARBA" id="ARBA00022842"/>
    </source>
</evidence>
<keyword evidence="2" id="KW-0808">Transferase</keyword>
<keyword evidence="5" id="KW-0414">Isoprene biosynthesis</keyword>
<evidence type="ECO:0000313" key="6">
    <source>
        <dbReference type="EMBL" id="SVC24687.1"/>
    </source>
</evidence>
<keyword evidence="4" id="KW-0460">Magnesium</keyword>
<dbReference type="GO" id="GO:0004659">
    <property type="term" value="F:prenyltransferase activity"/>
    <property type="evidence" value="ECO:0007669"/>
    <property type="project" value="InterPro"/>
</dbReference>
<dbReference type="Gene3D" id="1.10.600.10">
    <property type="entry name" value="Farnesyl Diphosphate Synthase"/>
    <property type="match status" value="1"/>
</dbReference>
<organism evidence="6">
    <name type="scientific">marine metagenome</name>
    <dbReference type="NCBI Taxonomy" id="408172"/>
    <lineage>
        <taxon>unclassified sequences</taxon>
        <taxon>metagenomes</taxon>
        <taxon>ecological metagenomes</taxon>
    </lineage>
</organism>
<dbReference type="SFLD" id="SFLDS00005">
    <property type="entry name" value="Isoprenoid_Synthase_Type_I"/>
    <property type="match status" value="1"/>
</dbReference>
<dbReference type="GO" id="GO:0008299">
    <property type="term" value="P:isoprenoid biosynthetic process"/>
    <property type="evidence" value="ECO:0007669"/>
    <property type="project" value="UniProtKB-KW"/>
</dbReference>
<evidence type="ECO:0000256" key="2">
    <source>
        <dbReference type="ARBA" id="ARBA00022679"/>
    </source>
</evidence>
<comment type="cofactor">
    <cofactor evidence="1">
        <name>Mg(2+)</name>
        <dbReference type="ChEBI" id="CHEBI:18420"/>
    </cofactor>
</comment>
<accession>A0A382KP43</accession>
<dbReference type="AlphaFoldDB" id="A0A382KP43"/>
<evidence type="ECO:0000256" key="5">
    <source>
        <dbReference type="ARBA" id="ARBA00023229"/>
    </source>
</evidence>
<proteinExistence type="predicted"/>
<dbReference type="GO" id="GO:0046872">
    <property type="term" value="F:metal ion binding"/>
    <property type="evidence" value="ECO:0007669"/>
    <property type="project" value="UniProtKB-KW"/>
</dbReference>